<protein>
    <recommendedName>
        <fullName evidence="3">HPt domain-containing protein</fullName>
    </recommendedName>
</protein>
<sequence>MQRAKPAASRLAAGLTSVQPICILIVDDAPSIELDKLVETLLVWIRPREAGSDGSSGAVSHAAFEPTVPSLPGLDLERAAGQLGGDQRLLRSVLESFRRDFSDAPVRVQELIELGQLPDAARMVHTIKGLAPNLGAPALAVAAAEYEAALRQGDAQAELHGRFIQTLTEVLATLDGLESEPTREPVASSTAATPEDLETLRALAANLDQSVIISQLQKDRVASVLHGRIDAVQIDKLFTAISHLDYSEAARVLGGILRELRGTKTA</sequence>
<feature type="modified residue" description="Phosphohistidine" evidence="2">
    <location>
        <position position="125"/>
    </location>
</feature>
<evidence type="ECO:0000256" key="1">
    <source>
        <dbReference type="ARBA" id="ARBA00023012"/>
    </source>
</evidence>
<reference evidence="4 5" key="1">
    <citation type="submission" date="2016-09" db="EMBL/GenBank/DDBJ databases">
        <title>Acidihalobacter prosperus V6 (DSM14174).</title>
        <authorList>
            <person name="Khaleque H.N."/>
            <person name="Ramsay J.P."/>
            <person name="Murphy R.J.T."/>
            <person name="Kaksonen A.H."/>
            <person name="Boxall N.J."/>
            <person name="Watkin E.L.J."/>
        </authorList>
    </citation>
    <scope>NUCLEOTIDE SEQUENCE [LARGE SCALE GENOMIC DNA]</scope>
    <source>
        <strain evidence="4 5">V6</strain>
    </source>
</reference>
<evidence type="ECO:0000313" key="5">
    <source>
        <dbReference type="Proteomes" id="UP000095342"/>
    </source>
</evidence>
<dbReference type="InterPro" id="IPR008207">
    <property type="entry name" value="Sig_transdc_His_kin_Hpt_dom"/>
</dbReference>
<dbReference type="GO" id="GO:0000160">
    <property type="term" value="P:phosphorelay signal transduction system"/>
    <property type="evidence" value="ECO:0007669"/>
    <property type="project" value="UniProtKB-KW"/>
</dbReference>
<dbReference type="InterPro" id="IPR036641">
    <property type="entry name" value="HPT_dom_sf"/>
</dbReference>
<dbReference type="KEGG" id="aaeo:BJI67_03250"/>
<keyword evidence="1" id="KW-0902">Two-component regulatory system</keyword>
<dbReference type="Pfam" id="PF01627">
    <property type="entry name" value="Hpt"/>
    <property type="match status" value="1"/>
</dbReference>
<dbReference type="GO" id="GO:0004672">
    <property type="term" value="F:protein kinase activity"/>
    <property type="evidence" value="ECO:0007669"/>
    <property type="project" value="UniProtKB-ARBA"/>
</dbReference>
<feature type="domain" description="HPt" evidence="3">
    <location>
        <begin position="86"/>
        <end position="181"/>
    </location>
</feature>
<keyword evidence="5" id="KW-1185">Reference proteome</keyword>
<keyword evidence="2" id="KW-0597">Phosphoprotein</keyword>
<evidence type="ECO:0000256" key="2">
    <source>
        <dbReference type="PROSITE-ProRule" id="PRU00110"/>
    </source>
</evidence>
<name>A0A1D8K5I8_9GAMM</name>
<organism evidence="4 5">
    <name type="scientific">Acidihalobacter aeolianus</name>
    <dbReference type="NCBI Taxonomy" id="2792603"/>
    <lineage>
        <taxon>Bacteria</taxon>
        <taxon>Pseudomonadati</taxon>
        <taxon>Pseudomonadota</taxon>
        <taxon>Gammaproteobacteria</taxon>
        <taxon>Chromatiales</taxon>
        <taxon>Ectothiorhodospiraceae</taxon>
        <taxon>Acidihalobacter</taxon>
    </lineage>
</organism>
<evidence type="ECO:0000259" key="3">
    <source>
        <dbReference type="PROSITE" id="PS50894"/>
    </source>
</evidence>
<dbReference type="AlphaFoldDB" id="A0A1D8K5I8"/>
<dbReference type="SUPFAM" id="SSF47226">
    <property type="entry name" value="Histidine-containing phosphotransfer domain, HPT domain"/>
    <property type="match status" value="1"/>
</dbReference>
<gene>
    <name evidence="4" type="ORF">BJI67_03250</name>
</gene>
<dbReference type="Proteomes" id="UP000095342">
    <property type="component" value="Chromosome"/>
</dbReference>
<evidence type="ECO:0000313" key="4">
    <source>
        <dbReference type="EMBL" id="AOV16218.1"/>
    </source>
</evidence>
<dbReference type="EMBL" id="CP017448">
    <property type="protein sequence ID" value="AOV16218.1"/>
    <property type="molecule type" value="Genomic_DNA"/>
</dbReference>
<dbReference type="PROSITE" id="PS50894">
    <property type="entry name" value="HPT"/>
    <property type="match status" value="1"/>
</dbReference>
<proteinExistence type="predicted"/>
<dbReference type="Gene3D" id="1.20.120.160">
    <property type="entry name" value="HPT domain"/>
    <property type="match status" value="1"/>
</dbReference>
<accession>A0A1D8K5I8</accession>